<feature type="domain" description="HTH cro/C1-type" evidence="2">
    <location>
        <begin position="24"/>
        <end position="78"/>
    </location>
</feature>
<gene>
    <name evidence="3" type="ORF">NMN56_004545</name>
</gene>
<dbReference type="Gene3D" id="1.10.260.40">
    <property type="entry name" value="lambda repressor-like DNA-binding domains"/>
    <property type="match status" value="1"/>
</dbReference>
<dbReference type="Proteomes" id="UP001214441">
    <property type="component" value="Unassembled WGS sequence"/>
</dbReference>
<dbReference type="RefSeq" id="WP_274039071.1">
    <property type="nucleotide sequence ID" value="NZ_JANCPR020000004.1"/>
</dbReference>
<evidence type="ECO:0000313" key="3">
    <source>
        <dbReference type="EMBL" id="MDJ1131240.1"/>
    </source>
</evidence>
<proteinExistence type="predicted"/>
<name>A0ABT6ZQA2_9ACTN</name>
<dbReference type="InterPro" id="IPR050807">
    <property type="entry name" value="TransReg_Diox_bact_type"/>
</dbReference>
<organism evidence="3 4">
    <name type="scientific">Streptomyces iconiensis</name>
    <dbReference type="NCBI Taxonomy" id="1384038"/>
    <lineage>
        <taxon>Bacteria</taxon>
        <taxon>Bacillati</taxon>
        <taxon>Actinomycetota</taxon>
        <taxon>Actinomycetes</taxon>
        <taxon>Kitasatosporales</taxon>
        <taxon>Streptomycetaceae</taxon>
        <taxon>Streptomyces</taxon>
    </lineage>
</organism>
<dbReference type="InterPro" id="IPR001387">
    <property type="entry name" value="Cro/C1-type_HTH"/>
</dbReference>
<evidence type="ECO:0000313" key="4">
    <source>
        <dbReference type="Proteomes" id="UP001214441"/>
    </source>
</evidence>
<evidence type="ECO:0000256" key="1">
    <source>
        <dbReference type="ARBA" id="ARBA00023125"/>
    </source>
</evidence>
<dbReference type="Pfam" id="PF01381">
    <property type="entry name" value="HTH_3"/>
    <property type="match status" value="1"/>
</dbReference>
<keyword evidence="1" id="KW-0238">DNA-binding</keyword>
<dbReference type="EMBL" id="JANCPR020000004">
    <property type="protein sequence ID" value="MDJ1131240.1"/>
    <property type="molecule type" value="Genomic_DNA"/>
</dbReference>
<keyword evidence="4" id="KW-1185">Reference proteome</keyword>
<dbReference type="PROSITE" id="PS50943">
    <property type="entry name" value="HTH_CROC1"/>
    <property type="match status" value="1"/>
</dbReference>
<dbReference type="CDD" id="cd00093">
    <property type="entry name" value="HTH_XRE"/>
    <property type="match status" value="1"/>
</dbReference>
<evidence type="ECO:0000259" key="2">
    <source>
        <dbReference type="PROSITE" id="PS50943"/>
    </source>
</evidence>
<reference evidence="3 4" key="1">
    <citation type="submission" date="2023-05" db="EMBL/GenBank/DDBJ databases">
        <title>Streptantibioticus silvisoli sp. nov., acidotolerant actinomycetes 1 from pine litter.</title>
        <authorList>
            <person name="Swiecimska M."/>
            <person name="Golinska P."/>
            <person name="Sangal V."/>
            <person name="Wachnowicz B."/>
            <person name="Goodfellow M."/>
        </authorList>
    </citation>
    <scope>NUCLEOTIDE SEQUENCE [LARGE SCALE GENOMIC DNA]</scope>
    <source>
        <strain evidence="3 4">DSM 42109</strain>
    </source>
</reference>
<accession>A0ABT6ZQA2</accession>
<sequence length="82" mass="9231">MHQPADPEPPDWLRQQRLDIGRRVRDARLWANLTQEGLAEAIGAERRTVVRIELGITSPPLDRLLYIARALGIPPADLMPDA</sequence>
<dbReference type="PANTHER" id="PTHR46797:SF1">
    <property type="entry name" value="METHYLPHOSPHONATE SYNTHASE"/>
    <property type="match status" value="1"/>
</dbReference>
<dbReference type="SMART" id="SM00530">
    <property type="entry name" value="HTH_XRE"/>
    <property type="match status" value="1"/>
</dbReference>
<dbReference type="InterPro" id="IPR010982">
    <property type="entry name" value="Lambda_DNA-bd_dom_sf"/>
</dbReference>
<comment type="caution">
    <text evidence="3">The sequence shown here is derived from an EMBL/GenBank/DDBJ whole genome shotgun (WGS) entry which is preliminary data.</text>
</comment>
<dbReference type="SUPFAM" id="SSF47413">
    <property type="entry name" value="lambda repressor-like DNA-binding domains"/>
    <property type="match status" value="1"/>
</dbReference>
<dbReference type="PANTHER" id="PTHR46797">
    <property type="entry name" value="HTH-TYPE TRANSCRIPTIONAL REGULATOR"/>
    <property type="match status" value="1"/>
</dbReference>
<protein>
    <submittedName>
        <fullName evidence="3">Helix-turn-helix transcriptional regulator</fullName>
    </submittedName>
</protein>